<feature type="compositionally biased region" description="Low complexity" evidence="1">
    <location>
        <begin position="95"/>
        <end position="104"/>
    </location>
</feature>
<organism evidence="2 3">
    <name type="scientific">Streptomyces nogalater</name>
    <dbReference type="NCBI Taxonomy" id="38314"/>
    <lineage>
        <taxon>Bacteria</taxon>
        <taxon>Bacillati</taxon>
        <taxon>Actinomycetota</taxon>
        <taxon>Actinomycetes</taxon>
        <taxon>Kitasatosporales</taxon>
        <taxon>Streptomycetaceae</taxon>
        <taxon>Streptomyces</taxon>
    </lineage>
</organism>
<name>A0ABW0WW09_STRNO</name>
<sequence length="147" mass="15467">MWSSVIAVAGTLLGGALTALLQLRRERAGRDERRAEALRVALGELVAALGDHRRALWHREDLVLSGASPVAVDAGPGRDPCHPLRRDLPAGGGLRPRTGPRRAGPPGGPGRVRPPRRPAPTEPAARREAAITATDDLVDAAGRVTAR</sequence>
<feature type="region of interest" description="Disordered" evidence="1">
    <location>
        <begin position="69"/>
        <end position="147"/>
    </location>
</feature>
<reference evidence="3" key="1">
    <citation type="journal article" date="2019" name="Int. J. Syst. Evol. Microbiol.">
        <title>The Global Catalogue of Microorganisms (GCM) 10K type strain sequencing project: providing services to taxonomists for standard genome sequencing and annotation.</title>
        <authorList>
            <consortium name="The Broad Institute Genomics Platform"/>
            <consortium name="The Broad Institute Genome Sequencing Center for Infectious Disease"/>
            <person name="Wu L."/>
            <person name="Ma J."/>
        </authorList>
    </citation>
    <scope>NUCLEOTIDE SEQUENCE [LARGE SCALE GENOMIC DNA]</scope>
    <source>
        <strain evidence="3">KCTC 5701</strain>
    </source>
</reference>
<dbReference type="Proteomes" id="UP001596065">
    <property type="component" value="Unassembled WGS sequence"/>
</dbReference>
<dbReference type="EMBL" id="JBHSOE010000139">
    <property type="protein sequence ID" value="MFC5661084.1"/>
    <property type="molecule type" value="Genomic_DNA"/>
</dbReference>
<protein>
    <submittedName>
        <fullName evidence="2">Protein kilB</fullName>
    </submittedName>
</protein>
<accession>A0ABW0WW09</accession>
<proteinExistence type="predicted"/>
<comment type="caution">
    <text evidence="2">The sequence shown here is derived from an EMBL/GenBank/DDBJ whole genome shotgun (WGS) entry which is preliminary data.</text>
</comment>
<dbReference type="RefSeq" id="WP_344351017.1">
    <property type="nucleotide sequence ID" value="NZ_BAAASM010000043.1"/>
</dbReference>
<evidence type="ECO:0000256" key="1">
    <source>
        <dbReference type="SAM" id="MobiDB-lite"/>
    </source>
</evidence>
<keyword evidence="3" id="KW-1185">Reference proteome</keyword>
<feature type="compositionally biased region" description="Basic and acidic residues" evidence="1">
    <location>
        <begin position="79"/>
        <end position="88"/>
    </location>
</feature>
<evidence type="ECO:0000313" key="3">
    <source>
        <dbReference type="Proteomes" id="UP001596065"/>
    </source>
</evidence>
<evidence type="ECO:0000313" key="2">
    <source>
        <dbReference type="EMBL" id="MFC5661084.1"/>
    </source>
</evidence>
<gene>
    <name evidence="2" type="ORF">ACFP3J_37245</name>
</gene>